<reference evidence="5" key="1">
    <citation type="submission" date="2018-11" db="EMBL/GenBank/DDBJ databases">
        <authorList>
            <consortium name="Pathogen Informatics"/>
        </authorList>
    </citation>
    <scope>NUCLEOTIDE SEQUENCE</scope>
</reference>
<dbReference type="OrthoDB" id="2394882at2759"/>
<feature type="transmembrane region" description="Helical" evidence="3">
    <location>
        <begin position="233"/>
        <end position="252"/>
    </location>
</feature>
<feature type="domain" description="NADH:quinone oxidoreductase/Mrp antiporter transmembrane" evidence="4">
    <location>
        <begin position="81"/>
        <end position="213"/>
    </location>
</feature>
<gene>
    <name evidence="5" type="ORF">PXEA_LOCUS3865</name>
</gene>
<evidence type="ECO:0000313" key="5">
    <source>
        <dbReference type="EMBL" id="VEL10425.1"/>
    </source>
</evidence>
<evidence type="ECO:0000259" key="4">
    <source>
        <dbReference type="Pfam" id="PF00361"/>
    </source>
</evidence>
<accession>A0A3S4ZYR6</accession>
<keyword evidence="3" id="KW-0812">Transmembrane</keyword>
<keyword evidence="6" id="KW-1185">Reference proteome</keyword>
<dbReference type="Proteomes" id="UP000784294">
    <property type="component" value="Unassembled WGS sequence"/>
</dbReference>
<feature type="transmembrane region" description="Helical" evidence="3">
    <location>
        <begin position="128"/>
        <end position="150"/>
    </location>
</feature>
<feature type="transmembrane region" description="Helical" evidence="3">
    <location>
        <begin position="44"/>
        <end position="62"/>
    </location>
</feature>
<dbReference type="AlphaFoldDB" id="A0A3S4ZYR6"/>
<sequence length="253" mass="28985">MCGGLSFVSKNCLVFWFCYEASIIRVLFLLYLDSPYSERFVAGWYLIGYSVFSGVPLLLGKLFRSHRDFCYFSIAVYNEDTLGVIGVYRVSSFLFPDVVSLTLYTFFVVLFCILCFFSSLVELDGKRWLAFLRLSHMAVVLLCFVCYSGLGYSAMALFGLSHGMSSGFLFLVVDEMFYILVDASTRHVGFIIKNSNLIRVFLVYLFLSRLIPIILFGFGFIRRMGVDKFKRFMFSRVVSMLSLIVFPLIISLI</sequence>
<dbReference type="EMBL" id="CAAALY010008970">
    <property type="protein sequence ID" value="VEL10425.1"/>
    <property type="molecule type" value="Genomic_DNA"/>
</dbReference>
<protein>
    <recommendedName>
        <fullName evidence="1">NADH:ubiquinone reductase (H(+)-translocating)</fullName>
        <ecNumber evidence="1">7.1.1.2</ecNumber>
    </recommendedName>
</protein>
<evidence type="ECO:0000256" key="2">
    <source>
        <dbReference type="ARBA" id="ARBA00049551"/>
    </source>
</evidence>
<name>A0A3S4ZYR6_9PLAT</name>
<evidence type="ECO:0000256" key="1">
    <source>
        <dbReference type="ARBA" id="ARBA00012944"/>
    </source>
</evidence>
<dbReference type="EC" id="7.1.1.2" evidence="1"/>
<comment type="catalytic activity">
    <reaction evidence="2">
        <text>a ubiquinone + NADH + 5 H(+)(in) = a ubiquinol + NAD(+) + 4 H(+)(out)</text>
        <dbReference type="Rhea" id="RHEA:29091"/>
        <dbReference type="Rhea" id="RHEA-COMP:9565"/>
        <dbReference type="Rhea" id="RHEA-COMP:9566"/>
        <dbReference type="ChEBI" id="CHEBI:15378"/>
        <dbReference type="ChEBI" id="CHEBI:16389"/>
        <dbReference type="ChEBI" id="CHEBI:17976"/>
        <dbReference type="ChEBI" id="CHEBI:57540"/>
        <dbReference type="ChEBI" id="CHEBI:57945"/>
        <dbReference type="EC" id="7.1.1.2"/>
    </reaction>
</comment>
<comment type="caution">
    <text evidence="5">The sequence shown here is derived from an EMBL/GenBank/DDBJ whole genome shotgun (WGS) entry which is preliminary data.</text>
</comment>
<feature type="transmembrane region" description="Helical" evidence="3">
    <location>
        <begin position="12"/>
        <end position="32"/>
    </location>
</feature>
<evidence type="ECO:0000256" key="3">
    <source>
        <dbReference type="SAM" id="Phobius"/>
    </source>
</evidence>
<keyword evidence="3" id="KW-0472">Membrane</keyword>
<dbReference type="GO" id="GO:0008137">
    <property type="term" value="F:NADH dehydrogenase (ubiquinone) activity"/>
    <property type="evidence" value="ECO:0007669"/>
    <property type="project" value="UniProtKB-EC"/>
</dbReference>
<organism evidence="5 6">
    <name type="scientific">Protopolystoma xenopodis</name>
    <dbReference type="NCBI Taxonomy" id="117903"/>
    <lineage>
        <taxon>Eukaryota</taxon>
        <taxon>Metazoa</taxon>
        <taxon>Spiralia</taxon>
        <taxon>Lophotrochozoa</taxon>
        <taxon>Platyhelminthes</taxon>
        <taxon>Monogenea</taxon>
        <taxon>Polyopisthocotylea</taxon>
        <taxon>Polystomatidea</taxon>
        <taxon>Polystomatidae</taxon>
        <taxon>Protopolystoma</taxon>
    </lineage>
</organism>
<dbReference type="Pfam" id="PF00361">
    <property type="entry name" value="Proton_antipo_M"/>
    <property type="match status" value="1"/>
</dbReference>
<keyword evidence="3" id="KW-1133">Transmembrane helix</keyword>
<dbReference type="InterPro" id="IPR001750">
    <property type="entry name" value="ND/Mrp_TM"/>
</dbReference>
<feature type="transmembrane region" description="Helical" evidence="3">
    <location>
        <begin position="69"/>
        <end position="89"/>
    </location>
</feature>
<feature type="transmembrane region" description="Helical" evidence="3">
    <location>
        <begin position="201"/>
        <end position="221"/>
    </location>
</feature>
<evidence type="ECO:0000313" key="6">
    <source>
        <dbReference type="Proteomes" id="UP000784294"/>
    </source>
</evidence>
<feature type="transmembrane region" description="Helical" evidence="3">
    <location>
        <begin position="101"/>
        <end position="121"/>
    </location>
</feature>
<proteinExistence type="predicted"/>